<evidence type="ECO:0000313" key="7">
    <source>
        <dbReference type="Proteomes" id="UP000298390"/>
    </source>
</evidence>
<evidence type="ECO:0000256" key="4">
    <source>
        <dbReference type="ARBA" id="ARBA00023242"/>
    </source>
</evidence>
<dbReference type="InterPro" id="IPR050987">
    <property type="entry name" value="AtrR-like"/>
</dbReference>
<dbReference type="CDD" id="cd12148">
    <property type="entry name" value="fungal_TF_MHR"/>
    <property type="match status" value="1"/>
</dbReference>
<reference evidence="6 7" key="1">
    <citation type="submission" date="2019-01" db="EMBL/GenBank/DDBJ databases">
        <title>Genome sequencing of the rare red list fungi Fomitopsis rosea.</title>
        <authorList>
            <person name="Buettner E."/>
            <person name="Kellner H."/>
        </authorList>
    </citation>
    <scope>NUCLEOTIDE SEQUENCE [LARGE SCALE GENOMIC DNA]</scope>
    <source>
        <strain evidence="6 7">DSM 105464</strain>
    </source>
</reference>
<dbReference type="EMBL" id="SEKV01000306">
    <property type="protein sequence ID" value="TFY59382.1"/>
    <property type="molecule type" value="Genomic_DNA"/>
</dbReference>
<evidence type="ECO:0000256" key="1">
    <source>
        <dbReference type="ARBA" id="ARBA00004123"/>
    </source>
</evidence>
<proteinExistence type="predicted"/>
<evidence type="ECO:0000256" key="5">
    <source>
        <dbReference type="SAM" id="MobiDB-lite"/>
    </source>
</evidence>
<comment type="caution">
    <text evidence="6">The sequence shown here is derived from an EMBL/GenBank/DDBJ whole genome shotgun (WGS) entry which is preliminary data.</text>
</comment>
<feature type="compositionally biased region" description="Low complexity" evidence="5">
    <location>
        <begin position="389"/>
        <end position="419"/>
    </location>
</feature>
<evidence type="ECO:0000256" key="2">
    <source>
        <dbReference type="ARBA" id="ARBA00022723"/>
    </source>
</evidence>
<dbReference type="GO" id="GO:0046872">
    <property type="term" value="F:metal ion binding"/>
    <property type="evidence" value="ECO:0007669"/>
    <property type="project" value="UniProtKB-KW"/>
</dbReference>
<protein>
    <recommendedName>
        <fullName evidence="8">Transcription factor domain-containing protein</fullName>
    </recommendedName>
</protein>
<dbReference type="AlphaFoldDB" id="A0A4Y9YB43"/>
<feature type="region of interest" description="Disordered" evidence="5">
    <location>
        <begin position="326"/>
        <end position="348"/>
    </location>
</feature>
<dbReference type="PANTHER" id="PTHR46910">
    <property type="entry name" value="TRANSCRIPTION FACTOR PDR1"/>
    <property type="match status" value="1"/>
</dbReference>
<keyword evidence="3" id="KW-0238">DNA-binding</keyword>
<evidence type="ECO:0000256" key="3">
    <source>
        <dbReference type="ARBA" id="ARBA00023125"/>
    </source>
</evidence>
<dbReference type="GO" id="GO:0003700">
    <property type="term" value="F:DNA-binding transcription factor activity"/>
    <property type="evidence" value="ECO:0007669"/>
    <property type="project" value="InterPro"/>
</dbReference>
<feature type="region of interest" description="Disordered" evidence="5">
    <location>
        <begin position="374"/>
        <end position="447"/>
    </location>
</feature>
<name>A0A4Y9YB43_9APHY</name>
<dbReference type="PANTHER" id="PTHR46910:SF3">
    <property type="entry name" value="HALOTOLERANCE PROTEIN 9-RELATED"/>
    <property type="match status" value="1"/>
</dbReference>
<accession>A0A4Y9YB43</accession>
<dbReference type="GO" id="GO:0005634">
    <property type="term" value="C:nucleus"/>
    <property type="evidence" value="ECO:0007669"/>
    <property type="project" value="UniProtKB-SubCell"/>
</dbReference>
<evidence type="ECO:0000313" key="6">
    <source>
        <dbReference type="EMBL" id="TFY59382.1"/>
    </source>
</evidence>
<gene>
    <name evidence="6" type="ORF">EVJ58_g5813</name>
</gene>
<evidence type="ECO:0008006" key="8">
    <source>
        <dbReference type="Google" id="ProtNLM"/>
    </source>
</evidence>
<dbReference type="GO" id="GO:0003677">
    <property type="term" value="F:DNA binding"/>
    <property type="evidence" value="ECO:0007669"/>
    <property type="project" value="UniProtKB-KW"/>
</dbReference>
<dbReference type="Proteomes" id="UP000298390">
    <property type="component" value="Unassembled WGS sequence"/>
</dbReference>
<keyword evidence="2" id="KW-0479">Metal-binding</keyword>
<sequence>MFGRPLHVASHHFETDLPTIRDPEIEKQVGRLFLPNLALFRLAFILGHIMDDAVSFKAIQYTSVQEKDKMLTDWYSDLPAELKLDEYALRAGLLSQEKATRRLAVQSVIDRCAYLHIRFTLHRPYIKVQTSLDAAVESASELITLSAHAYSVQSVPGHLNWFPFHVFSAAMFFSFQLITNPDVPGKDTFREQVRKAMALLERCRWLPVAEKALTILQALQPLYSEELVVQSADQRAQKKAEVLKVVKTLAFPYQDPPTARETEALRGHSYTPASQMSSALASAGVQQQQRLEGWVAQPQRPPQTMQTYGQSSMTARPLQQQLSMAAGPSTDTLPYSHAQAMQPSQASSNALAQTAGMLSLQNGQMSAQSYSQMNMNAYGMPPLPSMMSQRQMQQQQQQQQQQQHHAQQQHQQQQQQQQQNYSNGTMDGQNGQPSYVPPADESSMWGASVGFGMTEWAQFLDVMARPEGEQQGR</sequence>
<organism evidence="6 7">
    <name type="scientific">Rhodofomes roseus</name>
    <dbReference type="NCBI Taxonomy" id="34475"/>
    <lineage>
        <taxon>Eukaryota</taxon>
        <taxon>Fungi</taxon>
        <taxon>Dikarya</taxon>
        <taxon>Basidiomycota</taxon>
        <taxon>Agaricomycotina</taxon>
        <taxon>Agaricomycetes</taxon>
        <taxon>Polyporales</taxon>
        <taxon>Rhodofomes</taxon>
    </lineage>
</organism>
<keyword evidence="4" id="KW-0539">Nucleus</keyword>
<feature type="compositionally biased region" description="Polar residues" evidence="5">
    <location>
        <begin position="420"/>
        <end position="433"/>
    </location>
</feature>
<comment type="subcellular location">
    <subcellularLocation>
        <location evidence="1">Nucleus</location>
    </subcellularLocation>
</comment>
<dbReference type="STRING" id="34475.A0A4Y9YB43"/>